<proteinExistence type="predicted"/>
<reference evidence="1 2" key="1">
    <citation type="submission" date="2009-06" db="EMBL/GenBank/DDBJ databases">
        <title>The draft genome of Clostridium carboxidivorans P7.</title>
        <authorList>
            <consortium name="US DOE Joint Genome Institute (JGI-PGF)"/>
            <person name="Lucas S."/>
            <person name="Copeland A."/>
            <person name="Lapidus A."/>
            <person name="Glavina del Rio T."/>
            <person name="Tice H."/>
            <person name="Bruce D."/>
            <person name="Goodwin L."/>
            <person name="Pitluck S."/>
            <person name="Larimer F."/>
            <person name="Land M.L."/>
            <person name="Hauser L."/>
            <person name="Hemme C.L."/>
        </authorList>
    </citation>
    <scope>NUCLEOTIDE SEQUENCE [LARGE SCALE GENOMIC DNA]</scope>
    <source>
        <strain evidence="1 2">P7</strain>
    </source>
</reference>
<accession>C6PWL3</accession>
<dbReference type="OrthoDB" id="9867552at2"/>
<sequence length="75" mass="8842">MYNVQKTAEEVFNNGVVDILKEASEKKIKACSRYVIEKTKRCKDREEIMIRWRHITKTAANMEKGPLLKIKNLFN</sequence>
<name>C6PWL3_9CLOT</name>
<keyword evidence="2" id="KW-1185">Reference proteome</keyword>
<organism evidence="1 2">
    <name type="scientific">Clostridium carboxidivorans P7</name>
    <dbReference type="NCBI Taxonomy" id="536227"/>
    <lineage>
        <taxon>Bacteria</taxon>
        <taxon>Bacillati</taxon>
        <taxon>Bacillota</taxon>
        <taxon>Clostridia</taxon>
        <taxon>Eubacteriales</taxon>
        <taxon>Clostridiaceae</taxon>
        <taxon>Clostridium</taxon>
    </lineage>
</organism>
<evidence type="ECO:0000313" key="1">
    <source>
        <dbReference type="EMBL" id="EET86366.1"/>
    </source>
</evidence>
<dbReference type="EMBL" id="ACVI01000056">
    <property type="protein sequence ID" value="EET86366.1"/>
    <property type="molecule type" value="Genomic_DNA"/>
</dbReference>
<protein>
    <submittedName>
        <fullName evidence="1">Uncharacterized protein</fullName>
    </submittedName>
</protein>
<dbReference type="AlphaFoldDB" id="C6PWL3"/>
<dbReference type="RefSeq" id="WP_007062065.1">
    <property type="nucleotide sequence ID" value="NZ_GG770684.1"/>
</dbReference>
<dbReference type="Proteomes" id="UP000004198">
    <property type="component" value="Unassembled WGS sequence"/>
</dbReference>
<gene>
    <name evidence="1" type="ORF">CcarbDRAFT_3180</name>
</gene>
<evidence type="ECO:0000313" key="2">
    <source>
        <dbReference type="Proteomes" id="UP000004198"/>
    </source>
</evidence>
<comment type="caution">
    <text evidence="1">The sequence shown here is derived from an EMBL/GenBank/DDBJ whole genome shotgun (WGS) entry which is preliminary data.</text>
</comment>